<keyword evidence="1" id="KW-1133">Transmembrane helix</keyword>
<organism evidence="2 3">
    <name type="scientific">Rathayibacter toxicus</name>
    <dbReference type="NCBI Taxonomy" id="145458"/>
    <lineage>
        <taxon>Bacteria</taxon>
        <taxon>Bacillati</taxon>
        <taxon>Actinomycetota</taxon>
        <taxon>Actinomycetes</taxon>
        <taxon>Micrococcales</taxon>
        <taxon>Microbacteriaceae</taxon>
        <taxon>Rathayibacter</taxon>
    </lineage>
</organism>
<dbReference type="AlphaFoldDB" id="A0A2S5Y8B0"/>
<accession>A0A2S5Y8B0</accession>
<protein>
    <submittedName>
        <fullName evidence="2">DUF3618 domain-containing protein</fullName>
    </submittedName>
</protein>
<evidence type="ECO:0000256" key="1">
    <source>
        <dbReference type="SAM" id="Phobius"/>
    </source>
</evidence>
<proteinExistence type="predicted"/>
<sequence>MTTERAVRSSASRFSDPAGLKPAQLQVDIGRARAELAATLDAIEEKINVPRKLRNVQRTFQHKLRVVRRENPSVLVVGAVGIAAAVSLTVWGIARALLED</sequence>
<dbReference type="InterPro" id="IPR022062">
    <property type="entry name" value="DUF3618"/>
</dbReference>
<feature type="transmembrane region" description="Helical" evidence="1">
    <location>
        <begin position="73"/>
        <end position="94"/>
    </location>
</feature>
<dbReference type="EMBL" id="PSWU01000004">
    <property type="protein sequence ID" value="PPI16164.1"/>
    <property type="molecule type" value="Genomic_DNA"/>
</dbReference>
<gene>
    <name evidence="2" type="ORF">C5C51_01755</name>
</gene>
<reference evidence="2 3" key="1">
    <citation type="submission" date="2018-02" db="EMBL/GenBank/DDBJ databases">
        <title>Bacteriophage NCPPB3778 and a type I-E CRISPR drive the evolution of the US Biological Select Agent, Rathayibacter toxicus.</title>
        <authorList>
            <person name="Davis E.W.II."/>
            <person name="Tabima J.F."/>
            <person name="Weisberg A.J."/>
            <person name="Lopes L.D."/>
            <person name="Wiseman M.S."/>
            <person name="Wiseman M.S."/>
            <person name="Pupko T."/>
            <person name="Belcher M.S."/>
            <person name="Sechler A.J."/>
            <person name="Tancos M.A."/>
            <person name="Schroeder B.K."/>
            <person name="Murray T.D."/>
            <person name="Luster D.G."/>
            <person name="Schneider W.L."/>
            <person name="Rogers E."/>
            <person name="Andreote F.D."/>
            <person name="Grunwald N.J."/>
            <person name="Putnam M.L."/>
            <person name="Chang J.H."/>
        </authorList>
    </citation>
    <scope>NUCLEOTIDE SEQUENCE [LARGE SCALE GENOMIC DNA]</scope>
    <source>
        <strain evidence="2 3">FH99</strain>
    </source>
</reference>
<keyword evidence="1" id="KW-0812">Transmembrane</keyword>
<keyword evidence="1" id="KW-0472">Membrane</keyword>
<dbReference type="Proteomes" id="UP000237966">
    <property type="component" value="Unassembled WGS sequence"/>
</dbReference>
<dbReference type="GeneID" id="93667967"/>
<name>A0A2S5Y8B0_9MICO</name>
<dbReference type="RefSeq" id="WP_051210362.1">
    <property type="nucleotide sequence ID" value="NZ_CP010848.1"/>
</dbReference>
<evidence type="ECO:0000313" key="3">
    <source>
        <dbReference type="Proteomes" id="UP000237966"/>
    </source>
</evidence>
<dbReference type="KEGG" id="rtc:APU90_04490"/>
<evidence type="ECO:0000313" key="2">
    <source>
        <dbReference type="EMBL" id="PPI16164.1"/>
    </source>
</evidence>
<dbReference type="OrthoDB" id="5126074at2"/>
<comment type="caution">
    <text evidence="2">The sequence shown here is derived from an EMBL/GenBank/DDBJ whole genome shotgun (WGS) entry which is preliminary data.</text>
</comment>
<dbReference type="Pfam" id="PF12277">
    <property type="entry name" value="DUF3618"/>
    <property type="match status" value="1"/>
</dbReference>